<dbReference type="Pfam" id="PF14285">
    <property type="entry name" value="DUF4367"/>
    <property type="match status" value="1"/>
</dbReference>
<evidence type="ECO:0000313" key="3">
    <source>
        <dbReference type="EMBL" id="EMS72534.1"/>
    </source>
</evidence>
<dbReference type="eggNOG" id="COG2834">
    <property type="taxonomic scope" value="Bacteria"/>
</dbReference>
<feature type="transmembrane region" description="Helical" evidence="1">
    <location>
        <begin position="87"/>
        <end position="107"/>
    </location>
</feature>
<evidence type="ECO:0000256" key="1">
    <source>
        <dbReference type="SAM" id="Phobius"/>
    </source>
</evidence>
<evidence type="ECO:0000259" key="2">
    <source>
        <dbReference type="Pfam" id="PF14285"/>
    </source>
</evidence>
<keyword evidence="1" id="KW-0472">Membrane</keyword>
<dbReference type="EMBL" id="AORV01000026">
    <property type="protein sequence ID" value="EMS72534.1"/>
    <property type="molecule type" value="Genomic_DNA"/>
</dbReference>
<keyword evidence="1" id="KW-0812">Transmembrane</keyword>
<accession>S0FTN2</accession>
<feature type="domain" description="DUF4367" evidence="2">
    <location>
        <begin position="148"/>
        <end position="251"/>
    </location>
</feature>
<protein>
    <recommendedName>
        <fullName evidence="2">DUF4367 domain-containing protein</fullName>
    </recommendedName>
</protein>
<name>S0FTN2_RUMCE</name>
<proteinExistence type="predicted"/>
<sequence length="255" mass="28768">MPNNNPEGIKKLNEVYENCLFSLAMHNLAREDGKIFLEENTQLKIDPHNLPSPENMKRFTRLLDEHLRNLKKSQKGSHILRIFKRTAIALMAVIISFSAMIASVHAFRVQVLNFLIGIEPKYTSLQLNDNSNNTQGAEQLIVNWTNTYVPTYMPDGYEVGSITYTDSIKKLIFENSDYNSIITYTEYDSTNTIAVDTEGASLIEKVNINGQDGTLSIKDSVTSIAWTMDNHLFSIQGQINKSEAVKIAEGVKFVK</sequence>
<reference evidence="3 4" key="1">
    <citation type="journal article" date="2013" name="Genome Announc.">
        <title>Draft Genome Sequence of the Cellulolytic, Mesophilic, Anaerobic Bacterium Clostridium termitidis Strain CT1112 (DSM 5398).</title>
        <authorList>
            <person name="Lal S."/>
            <person name="Ramachandran U."/>
            <person name="Zhang X."/>
            <person name="Munir R."/>
            <person name="Sparling R."/>
            <person name="Levin D.B."/>
        </authorList>
    </citation>
    <scope>NUCLEOTIDE SEQUENCE [LARGE SCALE GENOMIC DNA]</scope>
    <source>
        <strain evidence="3 4">CT1112</strain>
    </source>
</reference>
<keyword evidence="1" id="KW-1133">Transmembrane helix</keyword>
<dbReference type="STRING" id="1195236.CTER_1375"/>
<keyword evidence="4" id="KW-1185">Reference proteome</keyword>
<dbReference type="RefSeq" id="WP_004624763.1">
    <property type="nucleotide sequence ID" value="NZ_AORV01000026.1"/>
</dbReference>
<dbReference type="InterPro" id="IPR025377">
    <property type="entry name" value="DUF4367"/>
</dbReference>
<comment type="caution">
    <text evidence="3">The sequence shown here is derived from an EMBL/GenBank/DDBJ whole genome shotgun (WGS) entry which is preliminary data.</text>
</comment>
<dbReference type="Proteomes" id="UP000014155">
    <property type="component" value="Unassembled WGS sequence"/>
</dbReference>
<dbReference type="PATRIC" id="fig|1195236.3.peg.1693"/>
<evidence type="ECO:0000313" key="4">
    <source>
        <dbReference type="Proteomes" id="UP000014155"/>
    </source>
</evidence>
<dbReference type="AlphaFoldDB" id="S0FTN2"/>
<organism evidence="3 4">
    <name type="scientific">Ruminiclostridium cellobioparum subsp. termitidis CT1112</name>
    <dbReference type="NCBI Taxonomy" id="1195236"/>
    <lineage>
        <taxon>Bacteria</taxon>
        <taxon>Bacillati</taxon>
        <taxon>Bacillota</taxon>
        <taxon>Clostridia</taxon>
        <taxon>Eubacteriales</taxon>
        <taxon>Oscillospiraceae</taxon>
        <taxon>Ruminiclostridium</taxon>
    </lineage>
</organism>
<gene>
    <name evidence="3" type="ORF">CTER_1375</name>
</gene>